<dbReference type="Proteomes" id="UP001254257">
    <property type="component" value="Unassembled WGS sequence"/>
</dbReference>
<evidence type="ECO:0000256" key="5">
    <source>
        <dbReference type="ARBA" id="ARBA00023136"/>
    </source>
</evidence>
<dbReference type="InterPro" id="IPR024199">
    <property type="entry name" value="Uncharacterised_DsbB"/>
</dbReference>
<comment type="caution">
    <text evidence="7">The sequence shown here is derived from an EMBL/GenBank/DDBJ whole genome shotgun (WGS) entry which is preliminary data.</text>
</comment>
<protein>
    <submittedName>
        <fullName evidence="7">Disulfide bond formation protein B</fullName>
    </submittedName>
</protein>
<evidence type="ECO:0000256" key="2">
    <source>
        <dbReference type="ARBA" id="ARBA00022475"/>
    </source>
</evidence>
<dbReference type="PANTHER" id="PTHR36570:SF3">
    <property type="entry name" value="DISULFIDE BOND FORMATION PROTEIN B"/>
    <property type="match status" value="1"/>
</dbReference>
<evidence type="ECO:0000256" key="6">
    <source>
        <dbReference type="SAM" id="Phobius"/>
    </source>
</evidence>
<evidence type="ECO:0000313" key="7">
    <source>
        <dbReference type="EMBL" id="MDU0340471.1"/>
    </source>
</evidence>
<feature type="transmembrane region" description="Helical" evidence="6">
    <location>
        <begin position="74"/>
        <end position="93"/>
    </location>
</feature>
<dbReference type="InterPro" id="IPR023380">
    <property type="entry name" value="DsbB-like_sf"/>
</dbReference>
<proteinExistence type="predicted"/>
<accession>A0ABU3S6R1</accession>
<name>A0ABU3S6R1_9HYPH</name>
<dbReference type="PANTHER" id="PTHR36570">
    <property type="entry name" value="DISULFIDE BOND FORMATION PROTEIN B"/>
    <property type="match status" value="1"/>
</dbReference>
<feature type="transmembrane region" description="Helical" evidence="6">
    <location>
        <begin position="16"/>
        <end position="39"/>
    </location>
</feature>
<evidence type="ECO:0000256" key="1">
    <source>
        <dbReference type="ARBA" id="ARBA00004651"/>
    </source>
</evidence>
<dbReference type="PIRSF" id="PIRSF033913">
    <property type="entry name" value="S-S_format_DsbB"/>
    <property type="match status" value="1"/>
</dbReference>
<dbReference type="InterPro" id="IPR050183">
    <property type="entry name" value="DsbB"/>
</dbReference>
<evidence type="ECO:0000256" key="4">
    <source>
        <dbReference type="ARBA" id="ARBA00022989"/>
    </source>
</evidence>
<dbReference type="SUPFAM" id="SSF158442">
    <property type="entry name" value="DsbB-like"/>
    <property type="match status" value="1"/>
</dbReference>
<keyword evidence="5 6" id="KW-0472">Membrane</keyword>
<keyword evidence="4 6" id="KW-1133">Transmembrane helix</keyword>
<keyword evidence="8" id="KW-1185">Reference proteome</keyword>
<keyword evidence="3 6" id="KW-0812">Transmembrane</keyword>
<reference evidence="7 8" key="1">
    <citation type="submission" date="2023-09" db="EMBL/GenBank/DDBJ databases">
        <title>Whole genome shotgun sequencing (WGS) of Bosea sp. ZW T0_25, isolated from stored onions (Allium cepa).</title>
        <authorList>
            <person name="Stoll D.A."/>
            <person name="Huch M."/>
        </authorList>
    </citation>
    <scope>NUCLEOTIDE SEQUENCE [LARGE SCALE GENOMIC DNA]</scope>
    <source>
        <strain evidence="7 8">ZW T0_25</strain>
    </source>
</reference>
<feature type="transmembrane region" description="Helical" evidence="6">
    <location>
        <begin position="51"/>
        <end position="67"/>
    </location>
</feature>
<gene>
    <name evidence="7" type="ORF">RKE40_11280</name>
</gene>
<sequence>MTPTPLADAFANPRRVLALIGLASLALIAGAWFFELVVLLRPCKLCLEQRVPHYAAIGLAAVALLLAHSRGAQLVALAALALLMAWSTGLGIYHSGVEWGWFAGPNDCGGAPAPLAAGMQDFMKQLQTTRVVSCTEAAWRFLGLSLAGWNALASAGLLIAALLGLRSGVRRSENSLA</sequence>
<dbReference type="Pfam" id="PF02600">
    <property type="entry name" value="DsbB"/>
    <property type="match status" value="1"/>
</dbReference>
<feature type="transmembrane region" description="Helical" evidence="6">
    <location>
        <begin position="146"/>
        <end position="165"/>
    </location>
</feature>
<dbReference type="RefSeq" id="WP_316018337.1">
    <property type="nucleotide sequence ID" value="NZ_JAWDID010000013.1"/>
</dbReference>
<dbReference type="Gene3D" id="1.20.1550.10">
    <property type="entry name" value="DsbB-like"/>
    <property type="match status" value="1"/>
</dbReference>
<dbReference type="EMBL" id="JAWDID010000013">
    <property type="protein sequence ID" value="MDU0340471.1"/>
    <property type="molecule type" value="Genomic_DNA"/>
</dbReference>
<organism evidence="7 8">
    <name type="scientific">Bosea rubneri</name>
    <dbReference type="NCBI Taxonomy" id="3075434"/>
    <lineage>
        <taxon>Bacteria</taxon>
        <taxon>Pseudomonadati</taxon>
        <taxon>Pseudomonadota</taxon>
        <taxon>Alphaproteobacteria</taxon>
        <taxon>Hyphomicrobiales</taxon>
        <taxon>Boseaceae</taxon>
        <taxon>Bosea</taxon>
    </lineage>
</organism>
<comment type="subcellular location">
    <subcellularLocation>
        <location evidence="1">Cell membrane</location>
        <topology evidence="1">Multi-pass membrane protein</topology>
    </subcellularLocation>
</comment>
<evidence type="ECO:0000256" key="3">
    <source>
        <dbReference type="ARBA" id="ARBA00022692"/>
    </source>
</evidence>
<keyword evidence="2" id="KW-1003">Cell membrane</keyword>
<dbReference type="InterPro" id="IPR003752">
    <property type="entry name" value="DiS_bond_form_DsbB/BdbC"/>
</dbReference>
<evidence type="ECO:0000313" key="8">
    <source>
        <dbReference type="Proteomes" id="UP001254257"/>
    </source>
</evidence>